<feature type="DNA-binding region" description="Homeobox" evidence="3">
    <location>
        <begin position="98"/>
        <end position="159"/>
    </location>
</feature>
<feature type="region of interest" description="Disordered" evidence="5">
    <location>
        <begin position="386"/>
        <end position="447"/>
    </location>
</feature>
<feature type="DNA-binding region" description="Homeobox" evidence="3">
    <location>
        <begin position="35"/>
        <end position="94"/>
    </location>
</feature>
<evidence type="ECO:0000313" key="8">
    <source>
        <dbReference type="Proteomes" id="UP001157974"/>
    </source>
</evidence>
<dbReference type="GO" id="GO:0006357">
    <property type="term" value="P:regulation of transcription by RNA polymerase II"/>
    <property type="evidence" value="ECO:0007669"/>
    <property type="project" value="TreeGrafter"/>
</dbReference>
<feature type="compositionally biased region" description="Basic and acidic residues" evidence="5">
    <location>
        <begin position="345"/>
        <end position="357"/>
    </location>
</feature>
<name>A0AAV8V225_9RHOD</name>
<dbReference type="InterPro" id="IPR050720">
    <property type="entry name" value="Engrailed_Homeobox_TFs"/>
</dbReference>
<dbReference type="InterPro" id="IPR001356">
    <property type="entry name" value="HD"/>
</dbReference>
<comment type="subcellular location">
    <subcellularLocation>
        <location evidence="1 3 4">Nucleus</location>
    </subcellularLocation>
</comment>
<keyword evidence="3 4" id="KW-0238">DNA-binding</keyword>
<dbReference type="AlphaFoldDB" id="A0AAV8V225"/>
<keyword evidence="8" id="KW-1185">Reference proteome</keyword>
<dbReference type="Proteomes" id="UP001157974">
    <property type="component" value="Unassembled WGS sequence"/>
</dbReference>
<feature type="compositionally biased region" description="Polar residues" evidence="5">
    <location>
        <begin position="19"/>
        <end position="32"/>
    </location>
</feature>
<dbReference type="SUPFAM" id="SSF46689">
    <property type="entry name" value="Homeodomain-like"/>
    <property type="match status" value="2"/>
</dbReference>
<dbReference type="Gene3D" id="1.10.10.60">
    <property type="entry name" value="Homeodomain-like"/>
    <property type="match status" value="2"/>
</dbReference>
<protein>
    <recommendedName>
        <fullName evidence="6">Homeobox domain-containing protein</fullName>
    </recommendedName>
</protein>
<keyword evidence="3 4" id="KW-0371">Homeobox</keyword>
<dbReference type="GO" id="GO:0005634">
    <property type="term" value="C:nucleus"/>
    <property type="evidence" value="ECO:0007669"/>
    <property type="project" value="UniProtKB-SubCell"/>
</dbReference>
<dbReference type="SMART" id="SM00389">
    <property type="entry name" value="HOX"/>
    <property type="match status" value="2"/>
</dbReference>
<feature type="domain" description="Homeobox" evidence="6">
    <location>
        <begin position="33"/>
        <end position="93"/>
    </location>
</feature>
<sequence>MDLEAEWLDWLGIGGSMMNKGSETPLSESGNPNKGHMTRWKPSEEQKRWLMREFQENAYPDTVTKARLAAQLRVKRAQVSKWFQHKRESLSKLGHFNPQKQRERRTKEELAVLQQALDRHPYPTAEQIEDIQRRTGGSMTAAQVKLWFKHKRNLLAKRGELELKSQKRASRPFNSEEIAVIRGALVVMPSLDTASMDKLAKHLSVHRTAIKHWIQQQKVEMDDSTTVDGLGSSSVGKSSPESRTGRTDTVDGSDPPASLSERLGARQPHLSIPEISSRKLADDRNGEDSLYFSTLTPEHPQDQLSLQVGGDHTKSQEEVAMLNGRRGRKRSAEEVSREQSNILGVDKDKQDQRKHLEWGPSGSIKPLSSGPTVDTFQSAFRRQGLSGLGRLPQPQLEEQATEDKDGKGGRLPLSQIFHTQSLADESKGKGRPVEATPESDLSRRSVNGIHGKYALPAGRAEPVLRGNILSSARLHSGGGGGFGSYGSSMSAQYSLKLAQVMNSLGPGSGQSQPPILGGIHASSGAEIASNPLGAEAPPIMDVGAGIAPEAIHNDIAAQPMSDLTQVPPDQKWLHLLDGTSDAGTGPAYSSVGWLL</sequence>
<dbReference type="Pfam" id="PF00046">
    <property type="entry name" value="Homeodomain"/>
    <property type="match status" value="2"/>
</dbReference>
<feature type="region of interest" description="Disordered" evidence="5">
    <location>
        <begin position="19"/>
        <end position="42"/>
    </location>
</feature>
<evidence type="ECO:0000256" key="3">
    <source>
        <dbReference type="PROSITE-ProRule" id="PRU00108"/>
    </source>
</evidence>
<keyword evidence="2 3" id="KW-0539">Nucleus</keyword>
<feature type="compositionally biased region" description="Basic and acidic residues" evidence="5">
    <location>
        <begin position="276"/>
        <end position="287"/>
    </location>
</feature>
<accession>A0AAV8V225</accession>
<evidence type="ECO:0000259" key="6">
    <source>
        <dbReference type="PROSITE" id="PS50071"/>
    </source>
</evidence>
<dbReference type="PANTHER" id="PTHR24341:SF6">
    <property type="entry name" value="HOMEOBOX PROTEIN INVECTED"/>
    <property type="match status" value="1"/>
</dbReference>
<dbReference type="InterPro" id="IPR009057">
    <property type="entry name" value="Homeodomain-like_sf"/>
</dbReference>
<feature type="region of interest" description="Disordered" evidence="5">
    <location>
        <begin position="221"/>
        <end position="374"/>
    </location>
</feature>
<evidence type="ECO:0000256" key="4">
    <source>
        <dbReference type="RuleBase" id="RU000682"/>
    </source>
</evidence>
<feature type="domain" description="Homeobox" evidence="6">
    <location>
        <begin position="96"/>
        <end position="158"/>
    </location>
</feature>
<evidence type="ECO:0000256" key="2">
    <source>
        <dbReference type="ARBA" id="ARBA00023242"/>
    </source>
</evidence>
<gene>
    <name evidence="7" type="ORF">NDN08_005601</name>
</gene>
<evidence type="ECO:0000256" key="1">
    <source>
        <dbReference type="ARBA" id="ARBA00004123"/>
    </source>
</evidence>
<feature type="compositionally biased region" description="Polar residues" evidence="5">
    <location>
        <begin position="291"/>
        <end position="306"/>
    </location>
</feature>
<organism evidence="7 8">
    <name type="scientific">Rhodosorus marinus</name>
    <dbReference type="NCBI Taxonomy" id="101924"/>
    <lineage>
        <taxon>Eukaryota</taxon>
        <taxon>Rhodophyta</taxon>
        <taxon>Stylonematophyceae</taxon>
        <taxon>Stylonematales</taxon>
        <taxon>Stylonemataceae</taxon>
        <taxon>Rhodosorus</taxon>
    </lineage>
</organism>
<comment type="caution">
    <text evidence="7">The sequence shown here is derived from an EMBL/GenBank/DDBJ whole genome shotgun (WGS) entry which is preliminary data.</text>
</comment>
<dbReference type="EMBL" id="JAMWBK010000001">
    <property type="protein sequence ID" value="KAJ8908899.1"/>
    <property type="molecule type" value="Genomic_DNA"/>
</dbReference>
<evidence type="ECO:0000313" key="7">
    <source>
        <dbReference type="EMBL" id="KAJ8908899.1"/>
    </source>
</evidence>
<dbReference type="CDD" id="cd00086">
    <property type="entry name" value="homeodomain"/>
    <property type="match status" value="2"/>
</dbReference>
<evidence type="ECO:0000256" key="5">
    <source>
        <dbReference type="SAM" id="MobiDB-lite"/>
    </source>
</evidence>
<proteinExistence type="predicted"/>
<reference evidence="7 8" key="1">
    <citation type="journal article" date="2023" name="Nat. Commun.">
        <title>Origin of minicircular mitochondrial genomes in red algae.</title>
        <authorList>
            <person name="Lee Y."/>
            <person name="Cho C.H."/>
            <person name="Lee Y.M."/>
            <person name="Park S.I."/>
            <person name="Yang J.H."/>
            <person name="West J.A."/>
            <person name="Bhattacharya D."/>
            <person name="Yoon H.S."/>
        </authorList>
    </citation>
    <scope>NUCLEOTIDE SEQUENCE [LARGE SCALE GENOMIC DNA]</scope>
    <source>
        <strain evidence="7 8">CCMP1338</strain>
        <tissue evidence="7">Whole cell</tissue>
    </source>
</reference>
<dbReference type="GO" id="GO:0003677">
    <property type="term" value="F:DNA binding"/>
    <property type="evidence" value="ECO:0007669"/>
    <property type="project" value="UniProtKB-UniRule"/>
</dbReference>
<dbReference type="PANTHER" id="PTHR24341">
    <property type="entry name" value="HOMEOBOX PROTEIN ENGRAILED"/>
    <property type="match status" value="1"/>
</dbReference>
<feature type="compositionally biased region" description="Low complexity" evidence="5">
    <location>
        <begin position="229"/>
        <end position="242"/>
    </location>
</feature>
<dbReference type="PROSITE" id="PS50071">
    <property type="entry name" value="HOMEOBOX_2"/>
    <property type="match status" value="2"/>
</dbReference>